<dbReference type="EMBL" id="VEVO01000021">
    <property type="protein sequence ID" value="KAF0024609.1"/>
    <property type="molecule type" value="Genomic_DNA"/>
</dbReference>
<dbReference type="Proteomes" id="UP000438429">
    <property type="component" value="Unassembled WGS sequence"/>
</dbReference>
<reference evidence="1 2" key="1">
    <citation type="submission" date="2019-06" db="EMBL/GenBank/DDBJ databases">
        <title>Draft genomes of female and male turbot (Scophthalmus maximus).</title>
        <authorList>
            <person name="Xu H."/>
            <person name="Xu X.-W."/>
            <person name="Shao C."/>
            <person name="Chen S."/>
        </authorList>
    </citation>
    <scope>NUCLEOTIDE SEQUENCE [LARGE SCALE GENOMIC DNA]</scope>
    <source>
        <strain evidence="1">Ysfricsl-2016a</strain>
        <tissue evidence="1">Blood</tissue>
    </source>
</reference>
<accession>A0A6A4RWC7</accession>
<comment type="caution">
    <text evidence="1">The sequence shown here is derived from an EMBL/GenBank/DDBJ whole genome shotgun (WGS) entry which is preliminary data.</text>
</comment>
<organism evidence="1 2">
    <name type="scientific">Scophthalmus maximus</name>
    <name type="common">Turbot</name>
    <name type="synonym">Psetta maxima</name>
    <dbReference type="NCBI Taxonomy" id="52904"/>
    <lineage>
        <taxon>Eukaryota</taxon>
        <taxon>Metazoa</taxon>
        <taxon>Chordata</taxon>
        <taxon>Craniata</taxon>
        <taxon>Vertebrata</taxon>
        <taxon>Euteleostomi</taxon>
        <taxon>Actinopterygii</taxon>
        <taxon>Neopterygii</taxon>
        <taxon>Teleostei</taxon>
        <taxon>Neoteleostei</taxon>
        <taxon>Acanthomorphata</taxon>
        <taxon>Carangaria</taxon>
        <taxon>Pleuronectiformes</taxon>
        <taxon>Pleuronectoidei</taxon>
        <taxon>Scophthalmidae</taxon>
        <taxon>Scophthalmus</taxon>
    </lineage>
</organism>
<sequence>MTVTSDLAKYLAWSQLVCSGLTRFDDKPENYFAWNASFTNTIEGLDLKAGASRTVINPEDVPQVQISTTTICVKSANGRVHREPLSEPIKNYRSRNRIDEEADQTLADYMRKMLTNRKVFSANSLPGTTEEKTETTLEKVTPGDWVLIKAIKKKNWSSPRYDWEIEIMDAFQGHNLTLDDTLQQQLLIEGTKLVKFSLKPAGLTTTFTSRLVKSSSYQEHPIFRAMQLKMFQYDTFRRHARNYIEPVIMHKWKKAQDGMLEQLSEQQNVILGGDLRALAPTGASGAELQSLCMCLRDPHCKSAKFGSYSMMDLKSNTIIDRSWFKSAKFGSYSMMDLKSNTIIDRSWFKNPCLLQTGKGMTNKRILKNESTPSDLITGVISQCNYALYT</sequence>
<evidence type="ECO:0000313" key="2">
    <source>
        <dbReference type="Proteomes" id="UP000438429"/>
    </source>
</evidence>
<dbReference type="PANTHER" id="PTHR31751:SF44">
    <property type="entry name" value="SI:CH211-211K8.4-RELATED"/>
    <property type="match status" value="1"/>
</dbReference>
<dbReference type="PANTHER" id="PTHR31751">
    <property type="entry name" value="SI:CH211-108C17.2-RELATED-RELATED"/>
    <property type="match status" value="1"/>
</dbReference>
<name>A0A6A4RWC7_SCOMX</name>
<evidence type="ECO:0000313" key="1">
    <source>
        <dbReference type="EMBL" id="KAF0024609.1"/>
    </source>
</evidence>
<dbReference type="AlphaFoldDB" id="A0A6A4RWC7"/>
<gene>
    <name evidence="1" type="ORF">F2P81_023411</name>
</gene>
<proteinExistence type="predicted"/>
<protein>
    <submittedName>
        <fullName evidence="1">Uncharacterized protein</fullName>
    </submittedName>
</protein>